<keyword evidence="3" id="KW-1185">Reference proteome</keyword>
<gene>
    <name evidence="2" type="ORF">HYPSUDRAFT_206377</name>
</gene>
<organism evidence="2 3">
    <name type="scientific">Hypholoma sublateritium (strain FD-334 SS-4)</name>
    <dbReference type="NCBI Taxonomy" id="945553"/>
    <lineage>
        <taxon>Eukaryota</taxon>
        <taxon>Fungi</taxon>
        <taxon>Dikarya</taxon>
        <taxon>Basidiomycota</taxon>
        <taxon>Agaricomycotina</taxon>
        <taxon>Agaricomycetes</taxon>
        <taxon>Agaricomycetidae</taxon>
        <taxon>Agaricales</taxon>
        <taxon>Agaricineae</taxon>
        <taxon>Strophariaceae</taxon>
        <taxon>Hypholoma</taxon>
    </lineage>
</organism>
<accession>A0A0D2KRG6</accession>
<dbReference type="Proteomes" id="UP000054270">
    <property type="component" value="Unassembled WGS sequence"/>
</dbReference>
<dbReference type="AlphaFoldDB" id="A0A0D2KRG6"/>
<evidence type="ECO:0000313" key="3">
    <source>
        <dbReference type="Proteomes" id="UP000054270"/>
    </source>
</evidence>
<evidence type="ECO:0000313" key="2">
    <source>
        <dbReference type="EMBL" id="KJA17207.1"/>
    </source>
</evidence>
<evidence type="ECO:0000256" key="1">
    <source>
        <dbReference type="SAM" id="MobiDB-lite"/>
    </source>
</evidence>
<proteinExistence type="predicted"/>
<sequence>MITDRFRAGEKVRSVAPVLPSDALGLAGLCTHRNTVGGLTASRPTRVAAGSTHIYDAPPPSPRRQLLRVPTPQAHPVITKSISRIVQAEREHRARPRQAPLLPQNRRPSRRKVAERVARVGAQRGSPKPLLALVYPCGRVRPRDPRRRIADVSDTQ</sequence>
<protein>
    <submittedName>
        <fullName evidence="2">Uncharacterized protein</fullName>
    </submittedName>
</protein>
<reference evidence="3" key="1">
    <citation type="submission" date="2014-04" db="EMBL/GenBank/DDBJ databases">
        <title>Evolutionary Origins and Diversification of the Mycorrhizal Mutualists.</title>
        <authorList>
            <consortium name="DOE Joint Genome Institute"/>
            <consortium name="Mycorrhizal Genomics Consortium"/>
            <person name="Kohler A."/>
            <person name="Kuo A."/>
            <person name="Nagy L.G."/>
            <person name="Floudas D."/>
            <person name="Copeland A."/>
            <person name="Barry K.W."/>
            <person name="Cichocki N."/>
            <person name="Veneault-Fourrey C."/>
            <person name="LaButti K."/>
            <person name="Lindquist E.A."/>
            <person name="Lipzen A."/>
            <person name="Lundell T."/>
            <person name="Morin E."/>
            <person name="Murat C."/>
            <person name="Riley R."/>
            <person name="Ohm R."/>
            <person name="Sun H."/>
            <person name="Tunlid A."/>
            <person name="Henrissat B."/>
            <person name="Grigoriev I.V."/>
            <person name="Hibbett D.S."/>
            <person name="Martin F."/>
        </authorList>
    </citation>
    <scope>NUCLEOTIDE SEQUENCE [LARGE SCALE GENOMIC DNA]</scope>
    <source>
        <strain evidence="3">FD-334 SS-4</strain>
    </source>
</reference>
<dbReference type="EMBL" id="KN817607">
    <property type="protein sequence ID" value="KJA17207.1"/>
    <property type="molecule type" value="Genomic_DNA"/>
</dbReference>
<feature type="region of interest" description="Disordered" evidence="1">
    <location>
        <begin position="89"/>
        <end position="112"/>
    </location>
</feature>
<name>A0A0D2KRG6_HYPSF</name>